<evidence type="ECO:0000313" key="10">
    <source>
        <dbReference type="Proteomes" id="UP000735302"/>
    </source>
</evidence>
<dbReference type="InterPro" id="IPR036691">
    <property type="entry name" value="Endo/exonu/phosph_ase_sf"/>
</dbReference>
<feature type="domain" description="Endonuclease/exonuclease/phosphatase" evidence="8">
    <location>
        <begin position="44"/>
        <end position="289"/>
    </location>
</feature>
<evidence type="ECO:0000256" key="4">
    <source>
        <dbReference type="PIRNR" id="PIRNR000988"/>
    </source>
</evidence>
<dbReference type="GO" id="GO:0005634">
    <property type="term" value="C:nucleus"/>
    <property type="evidence" value="ECO:0007669"/>
    <property type="project" value="TreeGrafter"/>
</dbReference>
<feature type="active site" evidence="5">
    <location>
        <position position="169"/>
    </location>
</feature>
<dbReference type="Proteomes" id="UP000735302">
    <property type="component" value="Unassembled WGS sequence"/>
</dbReference>
<evidence type="ECO:0000256" key="1">
    <source>
        <dbReference type="ARBA" id="ARBA00007359"/>
    </source>
</evidence>
<keyword evidence="2 4" id="KW-0540">Nuclease</keyword>
<evidence type="ECO:0000256" key="5">
    <source>
        <dbReference type="PIRSR" id="PIRSR000988-1"/>
    </source>
</evidence>
<dbReference type="GO" id="GO:0004530">
    <property type="term" value="F:deoxyribonuclease I activity"/>
    <property type="evidence" value="ECO:0007669"/>
    <property type="project" value="TreeGrafter"/>
</dbReference>
<protein>
    <recommendedName>
        <fullName evidence="4">Deoxyribonuclease</fullName>
    </recommendedName>
</protein>
<dbReference type="InterPro" id="IPR005135">
    <property type="entry name" value="Endo/exonuclease/phosphatase"/>
</dbReference>
<evidence type="ECO:0000313" key="9">
    <source>
        <dbReference type="EMBL" id="GFO15660.1"/>
    </source>
</evidence>
<comment type="similarity">
    <text evidence="1 4">Belongs to the DNase I family.</text>
</comment>
<reference evidence="9 10" key="1">
    <citation type="journal article" date="2021" name="Elife">
        <title>Chloroplast acquisition without the gene transfer in kleptoplastic sea slugs, Plakobranchus ocellatus.</title>
        <authorList>
            <person name="Maeda T."/>
            <person name="Takahashi S."/>
            <person name="Yoshida T."/>
            <person name="Shimamura S."/>
            <person name="Takaki Y."/>
            <person name="Nagai Y."/>
            <person name="Toyoda A."/>
            <person name="Suzuki Y."/>
            <person name="Arimoto A."/>
            <person name="Ishii H."/>
            <person name="Satoh N."/>
            <person name="Nishiyama T."/>
            <person name="Hasebe M."/>
            <person name="Maruyama T."/>
            <person name="Minagawa J."/>
            <person name="Obokata J."/>
            <person name="Shigenobu S."/>
        </authorList>
    </citation>
    <scope>NUCLEOTIDE SEQUENCE [LARGE SCALE GENOMIC DNA]</scope>
</reference>
<dbReference type="AlphaFoldDB" id="A0AAV4B980"/>
<dbReference type="PANTHER" id="PTHR11371">
    <property type="entry name" value="DEOXYRIBONUCLEASE"/>
    <property type="match status" value="1"/>
</dbReference>
<feature type="chain" id="PRO_5043382913" description="Deoxyribonuclease" evidence="7">
    <location>
        <begin position="31"/>
        <end position="297"/>
    </location>
</feature>
<dbReference type="SMART" id="SM00476">
    <property type="entry name" value="DNaseIc"/>
    <property type="match status" value="1"/>
</dbReference>
<accession>A0AAV4B980</accession>
<keyword evidence="4" id="KW-0255">Endonuclease</keyword>
<evidence type="ECO:0000259" key="8">
    <source>
        <dbReference type="Pfam" id="PF03372"/>
    </source>
</evidence>
<keyword evidence="7" id="KW-0732">Signal</keyword>
<evidence type="ECO:0000256" key="7">
    <source>
        <dbReference type="SAM" id="SignalP"/>
    </source>
</evidence>
<keyword evidence="6" id="KW-1015">Disulfide bond</keyword>
<dbReference type="InterPro" id="IPR016202">
    <property type="entry name" value="DNase_I"/>
</dbReference>
<dbReference type="Gene3D" id="3.60.10.10">
    <property type="entry name" value="Endonuclease/exonuclease/phosphatase"/>
    <property type="match status" value="1"/>
</dbReference>
<dbReference type="GO" id="GO:0006308">
    <property type="term" value="P:DNA catabolic process"/>
    <property type="evidence" value="ECO:0007669"/>
    <property type="project" value="InterPro"/>
</dbReference>
<comment type="caution">
    <text evidence="9">The sequence shown here is derived from an EMBL/GenBank/DDBJ whole genome shotgun (WGS) entry which is preliminary data.</text>
</comment>
<sequence length="297" mass="33422">MVARHESFPSFLLYSLKSFLLLGLVQDSTSFIFTNTPEYPLRVASFNIRRFGLTVVSRPAVLSNIVRIIKRYDVVFVQETRDKSLASVDTLRAALGEAEWEYTASSPVGRGTYKEQYVYFYRPAVVKLLHAYLYNDSRDAFEREPYIVQFLYWSPAASSNVKVTLVGAHLTPDDVPNELEALTEVISQVKGNISDSQGIVTMGDFNADCNYLNGAERGAATLFNTPSEYTSFLRDTSDSTVSHKQDCAYDRLVLTEQGQRQVKVANVKAFDFEKGLGINYEAAYALSDHYPIEFSLL</sequence>
<feature type="active site" evidence="5">
    <location>
        <position position="115"/>
    </location>
</feature>
<dbReference type="PIRSF" id="PIRSF000988">
    <property type="entry name" value="DNase_I_euk"/>
    <property type="match status" value="1"/>
</dbReference>
<name>A0AAV4B980_9GAST</name>
<dbReference type="SUPFAM" id="SSF56219">
    <property type="entry name" value="DNase I-like"/>
    <property type="match status" value="1"/>
</dbReference>
<dbReference type="GO" id="GO:0003677">
    <property type="term" value="F:DNA binding"/>
    <property type="evidence" value="ECO:0007669"/>
    <property type="project" value="TreeGrafter"/>
</dbReference>
<dbReference type="Pfam" id="PF03372">
    <property type="entry name" value="Exo_endo_phos"/>
    <property type="match status" value="1"/>
</dbReference>
<gene>
    <name evidence="9" type="ORF">PoB_004216500</name>
</gene>
<organism evidence="9 10">
    <name type="scientific">Plakobranchus ocellatus</name>
    <dbReference type="NCBI Taxonomy" id="259542"/>
    <lineage>
        <taxon>Eukaryota</taxon>
        <taxon>Metazoa</taxon>
        <taxon>Spiralia</taxon>
        <taxon>Lophotrochozoa</taxon>
        <taxon>Mollusca</taxon>
        <taxon>Gastropoda</taxon>
        <taxon>Heterobranchia</taxon>
        <taxon>Euthyneura</taxon>
        <taxon>Panpulmonata</taxon>
        <taxon>Sacoglossa</taxon>
        <taxon>Placobranchoidea</taxon>
        <taxon>Plakobranchidae</taxon>
        <taxon>Plakobranchus</taxon>
    </lineage>
</organism>
<dbReference type="PRINTS" id="PR00130">
    <property type="entry name" value="DNASEI"/>
</dbReference>
<keyword evidence="3 4" id="KW-0378">Hydrolase</keyword>
<proteinExistence type="inferred from homology"/>
<dbReference type="EMBL" id="BLXT01004610">
    <property type="protein sequence ID" value="GFO15660.1"/>
    <property type="molecule type" value="Genomic_DNA"/>
</dbReference>
<feature type="signal peptide" evidence="7">
    <location>
        <begin position="1"/>
        <end position="30"/>
    </location>
</feature>
<evidence type="ECO:0000256" key="3">
    <source>
        <dbReference type="ARBA" id="ARBA00022801"/>
    </source>
</evidence>
<evidence type="ECO:0000256" key="6">
    <source>
        <dbReference type="PIRSR" id="PIRSR000988-2"/>
    </source>
</evidence>
<evidence type="ECO:0000256" key="2">
    <source>
        <dbReference type="ARBA" id="ARBA00022722"/>
    </source>
</evidence>
<dbReference type="PANTHER" id="PTHR11371:SF31">
    <property type="entry name" value="EXTRACELLULAR NUCLEASE"/>
    <property type="match status" value="1"/>
</dbReference>
<feature type="disulfide bond" description="Essential for enzymatic activity" evidence="6">
    <location>
        <begin position="209"/>
        <end position="247"/>
    </location>
</feature>
<keyword evidence="10" id="KW-1185">Reference proteome</keyword>